<keyword evidence="2" id="KW-0472">Membrane</keyword>
<feature type="region of interest" description="Disordered" evidence="1">
    <location>
        <begin position="820"/>
        <end position="843"/>
    </location>
</feature>
<evidence type="ECO:0000256" key="2">
    <source>
        <dbReference type="SAM" id="Phobius"/>
    </source>
</evidence>
<feature type="compositionally biased region" description="Low complexity" evidence="1">
    <location>
        <begin position="1185"/>
        <end position="1196"/>
    </location>
</feature>
<keyword evidence="2" id="KW-1133">Transmembrane helix</keyword>
<feature type="region of interest" description="Disordered" evidence="1">
    <location>
        <begin position="1448"/>
        <end position="1500"/>
    </location>
</feature>
<name>A0ABD0B820_AERCA</name>
<evidence type="ECO:0008006" key="5">
    <source>
        <dbReference type="Google" id="ProtNLM"/>
    </source>
</evidence>
<organism evidence="3 4">
    <name type="scientific">Aeromonas caviae</name>
    <name type="common">Aeromonas punctata</name>
    <dbReference type="NCBI Taxonomy" id="648"/>
    <lineage>
        <taxon>Bacteria</taxon>
        <taxon>Pseudomonadati</taxon>
        <taxon>Pseudomonadota</taxon>
        <taxon>Gammaproteobacteria</taxon>
        <taxon>Aeromonadales</taxon>
        <taxon>Aeromonadaceae</taxon>
        <taxon>Aeromonas</taxon>
    </lineage>
</organism>
<evidence type="ECO:0000313" key="3">
    <source>
        <dbReference type="EMBL" id="GJB92361.1"/>
    </source>
</evidence>
<feature type="compositionally biased region" description="Low complexity" evidence="1">
    <location>
        <begin position="1334"/>
        <end position="1347"/>
    </location>
</feature>
<accession>A0ABD0B820</accession>
<feature type="compositionally biased region" description="Gly residues" evidence="1">
    <location>
        <begin position="1029"/>
        <end position="1048"/>
    </location>
</feature>
<gene>
    <name evidence="3" type="ORF">KAM382_24220</name>
</gene>
<comment type="caution">
    <text evidence="3">The sequence shown here is derived from an EMBL/GenBank/DDBJ whole genome shotgun (WGS) entry which is preliminary data.</text>
</comment>
<feature type="compositionally biased region" description="Polar residues" evidence="1">
    <location>
        <begin position="1378"/>
        <end position="1387"/>
    </location>
</feature>
<proteinExistence type="predicted"/>
<feature type="region of interest" description="Disordered" evidence="1">
    <location>
        <begin position="1368"/>
        <end position="1387"/>
    </location>
</feature>
<feature type="region of interest" description="Disordered" evidence="1">
    <location>
        <begin position="1028"/>
        <end position="1050"/>
    </location>
</feature>
<feature type="transmembrane region" description="Helical" evidence="2">
    <location>
        <begin position="71"/>
        <end position="88"/>
    </location>
</feature>
<dbReference type="Proteomes" id="UP000737420">
    <property type="component" value="Unassembled WGS sequence"/>
</dbReference>
<dbReference type="RefSeq" id="WP_190284454.1">
    <property type="nucleotide sequence ID" value="NZ_BPNP01000017.1"/>
</dbReference>
<reference evidence="3 4" key="1">
    <citation type="submission" date="2021-07" db="EMBL/GenBank/DDBJ databases">
        <title>Draft genome sequence of carbapenem-resistant Aeromonas spp. in Japan.</title>
        <authorList>
            <person name="Maehana S."/>
            <person name="Suzuki M."/>
            <person name="Kitasato H."/>
        </authorList>
    </citation>
    <scope>NUCLEOTIDE SEQUENCE [LARGE SCALE GENOMIC DNA]</scope>
    <source>
        <strain evidence="3 4">KAM382</strain>
    </source>
</reference>
<evidence type="ECO:0000256" key="1">
    <source>
        <dbReference type="SAM" id="MobiDB-lite"/>
    </source>
</evidence>
<sequence>MALAASGLSDMDYVVSGGFTTYVNAFTRLKYIFADSQYKAMVVSVVVMAVPIGMLAMVGKATVQGISSGKPSLNFGWVALWLLGSIVYRGTMLPTSTIHVYDQDRNLYQPVAGVPSVMVLAAGVTNKFTQLFHDIVIRNSASTYRMFGEGAPIKMFSALVTGTGAPFDPYLKRNVTEFWHSCADVAAQTNSTTFDRAKVLTGSNRLLTDLAPLANPAVYSEWYSATAPYNSTVTCTDAYNRIKSAMAVTAASGSGPFGDRIKSVCEQTGYSSTNASQLADCSTQMEKAVQDIFGDSSLTLTVASQNIMLAQAINDSLLQDNPNAALKQLVNRSMVNAGIADATGSPEWISEIKAGVVSVVLAMMPILLMLVVTPLIGKVLPLVLGLWVFVAAWDIADMMLLQAANDQIYTVMDELRRSNMGLDMLTLAPTSSMKALSVLAAAREHAMQMAIIIAGLFGVSAYSMQSLGNRLTANLDKANDAAGHQTLTPEGRGELLAGTTRGVAEATAHGQIHNIESMANPQAFSAMSEAARVAGQSSAFGGLPEAAQRSGSISAAEGVGRIQGVGSPAAALGTATVSAEREVGANAGTVDAARATGQTVAAMSQQNSAVSTQREVGANAGTVDAANAAGQTVATMSQQNTAVSTSAEVGRSEALLKSGGTLAKVSEQSQTITSDQTATSIGGAMGRDRAAQDLGMSKTQMAADSVHASTASQTVEGQRQIDAAGNTNGGWAGVNKITNAANDAALIQFGQNPDQATAHQSQLLAEGVSQASGRQEVYGAEGGLERVNHAAGVSQAADNAGTAEALAQSPDAVQGLVHASSNRTAEQAGRGNELGSKSVSAGTRTGGIQAQETMAGNHVYNMLNAAGFSDQEVAQAKANNHVPLSVNAEQAAKLHESGILNKQQYQAIQDNGSGAMVLDLAQDQAGRILATTQVSAGDSTSINNSWTQDDSRRVNMDDVTTRDVTQSTRGFTDDLSSNRRSLSDRNHLLKMTNSNGLEETGRDFANASSQVLAALVSESVTRDTVATAGAGGSAGWGWGSGEGSGGKGASVSANAAMQFQSSDSSTINTQRTIMQTAWDNAVNEGRGKYGLQGEALNQFVASRAADQFERAYTSIEKYAQQHKGDSAAEVVAATPQPENAAALGKGGSEFYGPGATLSHVYKPTLDPVNKESTARALTFAQGDEASQQAAPSSAPSVGSDVRPQGVSVTAPLPGSPDVVTGTAGSAADHGQQHGNGQPGLDQEHNQVRAVEQQVAARPGAAEHGQQHGNGQPGLDQEHNQVRTVEQQVAARPGAAEHGQQHGNGQPGLGQEHNQVRAVEQQVAARPGTADGVSGTAAGAAEHGQQHGNGRFDQEHNQVRTVEQQVAARPGTADGVSGQAEQKSTATGHVENVLQSGKYSPESKAELEENFAHAQNQLSQVAEARGLSESWVNANMRQYADTVINAPRGGEQQAASDALSDAGVNTNSGNMPPIPASKVSSSSNQMPPVEEENYRNGVNGF</sequence>
<evidence type="ECO:0000313" key="4">
    <source>
        <dbReference type="Proteomes" id="UP000737420"/>
    </source>
</evidence>
<protein>
    <recommendedName>
        <fullName evidence="5">TraG N-terminal Proteobacteria domain-containing protein</fullName>
    </recommendedName>
</protein>
<keyword evidence="2" id="KW-0812">Transmembrane</keyword>
<feature type="region of interest" description="Disordered" evidence="1">
    <location>
        <begin position="1181"/>
        <end position="1352"/>
    </location>
</feature>
<dbReference type="EMBL" id="BPOP01000022">
    <property type="protein sequence ID" value="GJB92361.1"/>
    <property type="molecule type" value="Genomic_DNA"/>
</dbReference>
<feature type="transmembrane region" description="Helical" evidence="2">
    <location>
        <begin position="354"/>
        <end position="376"/>
    </location>
</feature>
<feature type="transmembrane region" description="Helical" evidence="2">
    <location>
        <begin position="38"/>
        <end position="59"/>
    </location>
</feature>